<accession>A0A452HHA3</accession>
<feature type="region of interest" description="Disordered" evidence="1">
    <location>
        <begin position="1"/>
        <end position="52"/>
    </location>
</feature>
<reference evidence="2" key="3">
    <citation type="submission" date="2025-09" db="UniProtKB">
        <authorList>
            <consortium name="Ensembl"/>
        </authorList>
    </citation>
    <scope>IDENTIFICATION</scope>
</reference>
<evidence type="ECO:0000313" key="2">
    <source>
        <dbReference type="Ensembl" id="ENSGAGP00000014244.1"/>
    </source>
</evidence>
<feature type="compositionally biased region" description="Low complexity" evidence="1">
    <location>
        <begin position="178"/>
        <end position="188"/>
    </location>
</feature>
<feature type="compositionally biased region" description="Polar residues" evidence="1">
    <location>
        <begin position="34"/>
        <end position="50"/>
    </location>
</feature>
<dbReference type="Ensembl" id="ENSGAGT00000016302.1">
    <property type="protein sequence ID" value="ENSGAGP00000014244.1"/>
    <property type="gene ID" value="ENSGAGG00000010843.1"/>
</dbReference>
<keyword evidence="3" id="KW-1185">Reference proteome</keyword>
<evidence type="ECO:0008006" key="4">
    <source>
        <dbReference type="Google" id="ProtNLM"/>
    </source>
</evidence>
<sequence length="188" mass="20213">MPYTLVEEGDLAEPPFDQGSPLAPEPPALADIRNYQQQPSESPGSQDTPSPNCPLDPRPCSRLICCLLQNSELLARVKSLESCECRRPVCMWEGTQREDGATWDKDDCTTCICLGRGRKGCPCHPTALLCPGCEYDGQRYQDGDAFLATSNPCMNCSCLVRSCAPGRGTGEGRGRGARAGVTRAVGQA</sequence>
<name>A0A452HHA3_9SAUR</name>
<organism evidence="2 3">
    <name type="scientific">Gopherus agassizii</name>
    <name type="common">Agassiz's desert tortoise</name>
    <dbReference type="NCBI Taxonomy" id="38772"/>
    <lineage>
        <taxon>Eukaryota</taxon>
        <taxon>Metazoa</taxon>
        <taxon>Chordata</taxon>
        <taxon>Craniata</taxon>
        <taxon>Vertebrata</taxon>
        <taxon>Euteleostomi</taxon>
        <taxon>Archelosauria</taxon>
        <taxon>Testudinata</taxon>
        <taxon>Testudines</taxon>
        <taxon>Cryptodira</taxon>
        <taxon>Durocryptodira</taxon>
        <taxon>Testudinoidea</taxon>
        <taxon>Testudinidae</taxon>
        <taxon>Gopherus</taxon>
    </lineage>
</organism>
<reference evidence="3" key="1">
    <citation type="journal article" date="2017" name="PLoS ONE">
        <title>The Agassiz's desert tortoise genome provides a resource for the conservation of a threatened species.</title>
        <authorList>
            <person name="Tollis M."/>
            <person name="DeNardo D.F."/>
            <person name="Cornelius J.A."/>
            <person name="Dolby G.A."/>
            <person name="Edwards T."/>
            <person name="Henen B.T."/>
            <person name="Karl A.E."/>
            <person name="Murphy R.W."/>
            <person name="Kusumi K."/>
        </authorList>
    </citation>
    <scope>NUCLEOTIDE SEQUENCE [LARGE SCALE GENOMIC DNA]</scope>
</reference>
<dbReference type="Gene3D" id="2.10.70.10">
    <property type="entry name" value="Complement Module, domain 1"/>
    <property type="match status" value="2"/>
</dbReference>
<evidence type="ECO:0000313" key="3">
    <source>
        <dbReference type="Proteomes" id="UP000291020"/>
    </source>
</evidence>
<feature type="region of interest" description="Disordered" evidence="1">
    <location>
        <begin position="169"/>
        <end position="188"/>
    </location>
</feature>
<protein>
    <recommendedName>
        <fullName evidence="4">VWFC domain-containing protein</fullName>
    </recommendedName>
</protein>
<dbReference type="AlphaFoldDB" id="A0A452HHA3"/>
<dbReference type="STRING" id="38772.ENSGAGP00000014244"/>
<reference evidence="2" key="2">
    <citation type="submission" date="2025-08" db="UniProtKB">
        <authorList>
            <consortium name="Ensembl"/>
        </authorList>
    </citation>
    <scope>IDENTIFICATION</scope>
</reference>
<proteinExistence type="predicted"/>
<dbReference type="Proteomes" id="UP000291020">
    <property type="component" value="Unassembled WGS sequence"/>
</dbReference>
<evidence type="ECO:0000256" key="1">
    <source>
        <dbReference type="SAM" id="MobiDB-lite"/>
    </source>
</evidence>